<dbReference type="InterPro" id="IPR040177">
    <property type="entry name" value="SLC30A9"/>
</dbReference>
<gene>
    <name evidence="8" type="ORF">GCM10011575_27760</name>
</gene>
<name>A0A917SBH5_9ACTN</name>
<keyword evidence="2" id="KW-0813">Transport</keyword>
<dbReference type="InterPro" id="IPR058533">
    <property type="entry name" value="Cation_efflux_TM"/>
</dbReference>
<dbReference type="AlphaFoldDB" id="A0A917SBH5"/>
<dbReference type="GO" id="GO:0008324">
    <property type="term" value="F:monoatomic cation transmembrane transporter activity"/>
    <property type="evidence" value="ECO:0007669"/>
    <property type="project" value="InterPro"/>
</dbReference>
<organism evidence="8 9">
    <name type="scientific">Microlunatus endophyticus</name>
    <dbReference type="NCBI Taxonomy" id="1716077"/>
    <lineage>
        <taxon>Bacteria</taxon>
        <taxon>Bacillati</taxon>
        <taxon>Actinomycetota</taxon>
        <taxon>Actinomycetes</taxon>
        <taxon>Propionibacteriales</taxon>
        <taxon>Propionibacteriaceae</taxon>
        <taxon>Microlunatus</taxon>
    </lineage>
</organism>
<comment type="subcellular location">
    <subcellularLocation>
        <location evidence="1">Membrane</location>
        <topology evidence="1">Multi-pass membrane protein</topology>
    </subcellularLocation>
</comment>
<dbReference type="InterPro" id="IPR002524">
    <property type="entry name" value="Cation_efflux"/>
</dbReference>
<evidence type="ECO:0000256" key="6">
    <source>
        <dbReference type="SAM" id="Phobius"/>
    </source>
</evidence>
<dbReference type="Pfam" id="PF01545">
    <property type="entry name" value="Cation_efflux"/>
    <property type="match status" value="1"/>
</dbReference>
<evidence type="ECO:0000256" key="1">
    <source>
        <dbReference type="ARBA" id="ARBA00004141"/>
    </source>
</evidence>
<keyword evidence="5 6" id="KW-0472">Membrane</keyword>
<dbReference type="RefSeq" id="WP_229670091.1">
    <property type="nucleotide sequence ID" value="NZ_BMMZ01000006.1"/>
</dbReference>
<feature type="transmembrane region" description="Helical" evidence="6">
    <location>
        <begin position="123"/>
        <end position="142"/>
    </location>
</feature>
<proteinExistence type="predicted"/>
<evidence type="ECO:0000256" key="5">
    <source>
        <dbReference type="ARBA" id="ARBA00023136"/>
    </source>
</evidence>
<accession>A0A917SBH5</accession>
<evidence type="ECO:0000259" key="7">
    <source>
        <dbReference type="Pfam" id="PF01545"/>
    </source>
</evidence>
<comment type="caution">
    <text evidence="8">The sequence shown here is derived from an EMBL/GenBank/DDBJ whole genome shotgun (WGS) entry which is preliminary data.</text>
</comment>
<dbReference type="NCBIfam" id="TIGR01297">
    <property type="entry name" value="CDF"/>
    <property type="match status" value="1"/>
</dbReference>
<dbReference type="Gene3D" id="1.20.1510.10">
    <property type="entry name" value="Cation efflux protein transmembrane domain"/>
    <property type="match status" value="1"/>
</dbReference>
<keyword evidence="4 6" id="KW-1133">Transmembrane helix</keyword>
<evidence type="ECO:0000313" key="9">
    <source>
        <dbReference type="Proteomes" id="UP000613840"/>
    </source>
</evidence>
<protein>
    <submittedName>
        <fullName evidence="8">Cation diffusion facilitator transporter</fullName>
    </submittedName>
</protein>
<feature type="domain" description="Cation efflux protein transmembrane" evidence="7">
    <location>
        <begin position="21"/>
        <end position="227"/>
    </location>
</feature>
<dbReference type="SUPFAM" id="SSF161111">
    <property type="entry name" value="Cation efflux protein transmembrane domain-like"/>
    <property type="match status" value="1"/>
</dbReference>
<dbReference type="PANTHER" id="PTHR13414">
    <property type="entry name" value="HUEL-CATION TRANSPORTER"/>
    <property type="match status" value="1"/>
</dbReference>
<dbReference type="GO" id="GO:0016020">
    <property type="term" value="C:membrane"/>
    <property type="evidence" value="ECO:0007669"/>
    <property type="project" value="UniProtKB-SubCell"/>
</dbReference>
<evidence type="ECO:0000256" key="3">
    <source>
        <dbReference type="ARBA" id="ARBA00022692"/>
    </source>
</evidence>
<feature type="transmembrane region" description="Helical" evidence="6">
    <location>
        <begin position="206"/>
        <end position="224"/>
    </location>
</feature>
<keyword evidence="3 6" id="KW-0812">Transmembrane</keyword>
<dbReference type="PANTHER" id="PTHR13414:SF9">
    <property type="entry name" value="PROTON-COUPLED ZINC ANTIPORTER SLC30A9, MITOCHONDRIAL"/>
    <property type="match status" value="1"/>
</dbReference>
<dbReference type="Proteomes" id="UP000613840">
    <property type="component" value="Unassembled WGS sequence"/>
</dbReference>
<dbReference type="InterPro" id="IPR027469">
    <property type="entry name" value="Cation_efflux_TMD_sf"/>
</dbReference>
<dbReference type="EMBL" id="BMMZ01000006">
    <property type="protein sequence ID" value="GGL67711.1"/>
    <property type="molecule type" value="Genomic_DNA"/>
</dbReference>
<evidence type="ECO:0000256" key="2">
    <source>
        <dbReference type="ARBA" id="ARBA00022448"/>
    </source>
</evidence>
<evidence type="ECO:0000256" key="4">
    <source>
        <dbReference type="ARBA" id="ARBA00022989"/>
    </source>
</evidence>
<reference evidence="8" key="1">
    <citation type="journal article" date="2014" name="Int. J. Syst. Evol. Microbiol.">
        <title>Complete genome sequence of Corynebacterium casei LMG S-19264T (=DSM 44701T), isolated from a smear-ripened cheese.</title>
        <authorList>
            <consortium name="US DOE Joint Genome Institute (JGI-PGF)"/>
            <person name="Walter F."/>
            <person name="Albersmeier A."/>
            <person name="Kalinowski J."/>
            <person name="Ruckert C."/>
        </authorList>
    </citation>
    <scope>NUCLEOTIDE SEQUENCE</scope>
    <source>
        <strain evidence="8">CGMCC 4.7306</strain>
    </source>
</reference>
<sequence length="323" mass="34509">MDAKDARLDAPSEDGESLTTVLIALGANLLIAIAKTIAAVITSSASMVAEAAHSWADTANEILLLIADRSGRRGRDASHPFGYGRDSYVWSMFAAFGLFTAGAVVSIMHGAQELGSGEPAEHFLINYIVLGISFILEGTSFLQAFRQARGSADDFGTEHTLEFVLDTSNPTLRAVFFEDSAALVGLILAGLGVGLHQLTGSPIPDALGSIAVGVLLGIIAVVLIQRNRNFLLGQEISSQLRNAVLNQLLRHPDIERITYLHVEFVGPGRVYLVAAVDLTGNQREDDLAVRLRSVEKQIEGYAAVEEAVLTLSTKDEPSLELDA</sequence>
<keyword evidence="9" id="KW-1185">Reference proteome</keyword>
<evidence type="ECO:0000313" key="8">
    <source>
        <dbReference type="EMBL" id="GGL67711.1"/>
    </source>
</evidence>
<reference evidence="8" key="2">
    <citation type="submission" date="2020-09" db="EMBL/GenBank/DDBJ databases">
        <authorList>
            <person name="Sun Q."/>
            <person name="Zhou Y."/>
        </authorList>
    </citation>
    <scope>NUCLEOTIDE SEQUENCE</scope>
    <source>
        <strain evidence="8">CGMCC 4.7306</strain>
    </source>
</reference>
<feature type="transmembrane region" description="Helical" evidence="6">
    <location>
        <begin position="88"/>
        <end position="111"/>
    </location>
</feature>
<dbReference type="GO" id="GO:0006829">
    <property type="term" value="P:zinc ion transport"/>
    <property type="evidence" value="ECO:0007669"/>
    <property type="project" value="InterPro"/>
</dbReference>
<feature type="transmembrane region" description="Helical" evidence="6">
    <location>
        <begin position="20"/>
        <end position="41"/>
    </location>
</feature>